<accession>A0A562JLS6</accession>
<dbReference type="PANTHER" id="PTHR34784:SF1">
    <property type="entry name" value="50S RIBOSOMAL PROTEIN L34"/>
    <property type="match status" value="1"/>
</dbReference>
<evidence type="ECO:0000313" key="3">
    <source>
        <dbReference type="EMBL" id="TWH83774.1"/>
    </source>
</evidence>
<evidence type="ECO:0000313" key="4">
    <source>
        <dbReference type="Proteomes" id="UP000315343"/>
    </source>
</evidence>
<dbReference type="InterPro" id="IPR037103">
    <property type="entry name" value="Tubulin/FtsZ-like_C"/>
</dbReference>
<comment type="caution">
    <text evidence="3">The sequence shown here is derived from an EMBL/GenBank/DDBJ whole genome shotgun (WGS) entry which is preliminary data.</text>
</comment>
<protein>
    <submittedName>
        <fullName evidence="3">Uncharacterized protein (TIGR02058 family)</fullName>
    </submittedName>
</protein>
<evidence type="ECO:0000256" key="2">
    <source>
        <dbReference type="ARBA" id="ARBA00023134"/>
    </source>
</evidence>
<dbReference type="AlphaFoldDB" id="A0A562JLS6"/>
<keyword evidence="1" id="KW-0547">Nucleotide-binding</keyword>
<dbReference type="Gene3D" id="3.30.1330.20">
    <property type="entry name" value="Tubulin/FtsZ, C-terminal domain"/>
    <property type="match status" value="1"/>
</dbReference>
<dbReference type="NCBIfam" id="TIGR02058">
    <property type="entry name" value="lin0512_fam"/>
    <property type="match status" value="1"/>
</dbReference>
<dbReference type="Proteomes" id="UP000315343">
    <property type="component" value="Unassembled WGS sequence"/>
</dbReference>
<dbReference type="EMBL" id="VLKH01000001">
    <property type="protein sequence ID" value="TWH83774.1"/>
    <property type="molecule type" value="Genomic_DNA"/>
</dbReference>
<name>A0A562JLS6_9FIRM</name>
<keyword evidence="4" id="KW-1185">Reference proteome</keyword>
<dbReference type="Pfam" id="PF09585">
    <property type="entry name" value="Lin0512_fam"/>
    <property type="match status" value="1"/>
</dbReference>
<dbReference type="RefSeq" id="WP_246145342.1">
    <property type="nucleotide sequence ID" value="NZ_DAMBUX010000009.1"/>
</dbReference>
<dbReference type="PANTHER" id="PTHR34784">
    <property type="entry name" value="50S RIBOSOMAL PROTEIN L34"/>
    <property type="match status" value="1"/>
</dbReference>
<gene>
    <name evidence="3" type="ORF">LY60_00386</name>
</gene>
<dbReference type="GO" id="GO:0005525">
    <property type="term" value="F:GTP binding"/>
    <property type="evidence" value="ECO:0007669"/>
    <property type="project" value="UniProtKB-KW"/>
</dbReference>
<keyword evidence="2" id="KW-0342">GTP-binding</keyword>
<evidence type="ECO:0000256" key="1">
    <source>
        <dbReference type="ARBA" id="ARBA00022741"/>
    </source>
</evidence>
<reference evidence="3 4" key="1">
    <citation type="submission" date="2019-07" db="EMBL/GenBank/DDBJ databases">
        <title>Genomic Encyclopedia of Type Strains, Phase I: the one thousand microbial genomes (KMG-I) project.</title>
        <authorList>
            <person name="Kyrpides N."/>
        </authorList>
    </citation>
    <scope>NUCLEOTIDE SEQUENCE [LARGE SCALE GENOMIC DNA]</scope>
    <source>
        <strain evidence="3 4">DSM 13558</strain>
    </source>
</reference>
<sequence length="121" mass="12649">MLKRYIVEFGMGADLHGGDVTKAAVKAVKDATSRSCLCGLEDILNIDPLKMHVHVKIGCTNPDMVDKETVMKAIPVGKGEIEVVKGGLGVQGLEVPAFGAGNTIQIAVAALTVYADVETLA</sequence>
<dbReference type="InterPro" id="IPR011719">
    <property type="entry name" value="CHP02058"/>
</dbReference>
<organism evidence="3 4">
    <name type="scientific">Sedimentibacter saalensis</name>
    <dbReference type="NCBI Taxonomy" id="130788"/>
    <lineage>
        <taxon>Bacteria</taxon>
        <taxon>Bacillati</taxon>
        <taxon>Bacillota</taxon>
        <taxon>Tissierellia</taxon>
        <taxon>Sedimentibacter</taxon>
    </lineage>
</organism>
<proteinExistence type="predicted"/>